<gene>
    <name evidence="1" type="ORF">NM688_g5133</name>
</gene>
<proteinExistence type="predicted"/>
<protein>
    <submittedName>
        <fullName evidence="1">Uncharacterized protein</fullName>
    </submittedName>
</protein>
<keyword evidence="2" id="KW-1185">Reference proteome</keyword>
<evidence type="ECO:0000313" key="1">
    <source>
        <dbReference type="EMBL" id="KAJ3549873.1"/>
    </source>
</evidence>
<comment type="caution">
    <text evidence="1">The sequence shown here is derived from an EMBL/GenBank/DDBJ whole genome shotgun (WGS) entry which is preliminary data.</text>
</comment>
<evidence type="ECO:0000313" key="2">
    <source>
        <dbReference type="Proteomes" id="UP001148662"/>
    </source>
</evidence>
<organism evidence="1 2">
    <name type="scientific">Phlebia brevispora</name>
    <dbReference type="NCBI Taxonomy" id="194682"/>
    <lineage>
        <taxon>Eukaryota</taxon>
        <taxon>Fungi</taxon>
        <taxon>Dikarya</taxon>
        <taxon>Basidiomycota</taxon>
        <taxon>Agaricomycotina</taxon>
        <taxon>Agaricomycetes</taxon>
        <taxon>Polyporales</taxon>
        <taxon>Meruliaceae</taxon>
        <taxon>Phlebia</taxon>
    </lineage>
</organism>
<dbReference type="EMBL" id="JANHOG010000919">
    <property type="protein sequence ID" value="KAJ3549873.1"/>
    <property type="molecule type" value="Genomic_DNA"/>
</dbReference>
<reference evidence="1" key="1">
    <citation type="submission" date="2022-07" db="EMBL/GenBank/DDBJ databases">
        <title>Genome Sequence of Phlebia brevispora.</title>
        <authorList>
            <person name="Buettner E."/>
        </authorList>
    </citation>
    <scope>NUCLEOTIDE SEQUENCE</scope>
    <source>
        <strain evidence="1">MPL23</strain>
    </source>
</reference>
<dbReference type="Proteomes" id="UP001148662">
    <property type="component" value="Unassembled WGS sequence"/>
</dbReference>
<sequence>MTRKSKARKASLIAFGVVALAALSCYAEAETSGTADAAVVDSTTEAARAYKQALSTLSYVNAHSRHVASDTSAGSYMPQGYPTSIFSAFLPNIQGQGPIASAMRIVMKLRHQSWIPSFVSDYLGKELGGGRKKDEELQGKAIKVLDLLQHAAELGHQDALYALAKISLFPPNPYFPFDPRLSYHALSSHAANTGNASSQALLGFFHSTGYQHVVPVDQAKAQLYLTFAAHGGHKGAQMSLGYRYWSGIGVAENCMTALAWLMY</sequence>
<accession>A0ACC1T092</accession>
<name>A0ACC1T092_9APHY</name>